<evidence type="ECO:0000256" key="1">
    <source>
        <dbReference type="SAM" id="Phobius"/>
    </source>
</evidence>
<dbReference type="RefSeq" id="WP_090681145.1">
    <property type="nucleotide sequence ID" value="NZ_FORU01000018.1"/>
</dbReference>
<keyword evidence="1" id="KW-1133">Transmembrane helix</keyword>
<gene>
    <name evidence="2" type="ORF">SAMN04487893_11845</name>
</gene>
<feature type="transmembrane region" description="Helical" evidence="1">
    <location>
        <begin position="16"/>
        <end position="35"/>
    </location>
</feature>
<feature type="transmembrane region" description="Helical" evidence="1">
    <location>
        <begin position="72"/>
        <end position="93"/>
    </location>
</feature>
<organism evidence="2 3">
    <name type="scientific">Myroides guanonis</name>
    <dbReference type="NCBI Taxonomy" id="1150112"/>
    <lineage>
        <taxon>Bacteria</taxon>
        <taxon>Pseudomonadati</taxon>
        <taxon>Bacteroidota</taxon>
        <taxon>Flavobacteriia</taxon>
        <taxon>Flavobacteriales</taxon>
        <taxon>Flavobacteriaceae</taxon>
        <taxon>Myroides</taxon>
    </lineage>
</organism>
<dbReference type="EMBL" id="FORU01000018">
    <property type="protein sequence ID" value="SFJ83683.1"/>
    <property type="molecule type" value="Genomic_DNA"/>
</dbReference>
<dbReference type="AlphaFoldDB" id="A0A1I3ULY1"/>
<proteinExistence type="predicted"/>
<keyword evidence="1" id="KW-0472">Membrane</keyword>
<evidence type="ECO:0000313" key="3">
    <source>
        <dbReference type="Proteomes" id="UP000243887"/>
    </source>
</evidence>
<accession>A0A1I3ULY1</accession>
<protein>
    <recommendedName>
        <fullName evidence="4">Chloroplast import component protein (Tic20)</fullName>
    </recommendedName>
</protein>
<keyword evidence="1" id="KW-0812">Transmembrane</keyword>
<name>A0A1I3ULY1_9FLAO</name>
<dbReference type="OrthoDB" id="6400719at2"/>
<evidence type="ECO:0000313" key="2">
    <source>
        <dbReference type="EMBL" id="SFJ83683.1"/>
    </source>
</evidence>
<evidence type="ECO:0008006" key="4">
    <source>
        <dbReference type="Google" id="ProtNLM"/>
    </source>
</evidence>
<reference evidence="3" key="1">
    <citation type="submission" date="2016-10" db="EMBL/GenBank/DDBJ databases">
        <authorList>
            <person name="Varghese N."/>
            <person name="Submissions S."/>
        </authorList>
    </citation>
    <scope>NUCLEOTIDE SEQUENCE [LARGE SCALE GENOMIC DNA]</scope>
    <source>
        <strain evidence="3">DSM 26542</strain>
    </source>
</reference>
<dbReference type="STRING" id="1150112.SAMN04487893_11845"/>
<dbReference type="Proteomes" id="UP000243887">
    <property type="component" value="Unassembled WGS sequence"/>
</dbReference>
<feature type="transmembrane region" description="Helical" evidence="1">
    <location>
        <begin position="47"/>
        <end position="66"/>
    </location>
</feature>
<sequence>METNNRNSINTSQGKTIAIVSYLTIIGTVIAFIMNKNNPTSLGRFHIRQSIGITVISIGLSVLNFVPVVGGIIAQIASILILVALILGIIAAVKEEEKPTPFIGGLFQKWFSSI</sequence>
<keyword evidence="3" id="KW-1185">Reference proteome</keyword>